<feature type="compositionally biased region" description="Basic and acidic residues" evidence="2">
    <location>
        <begin position="382"/>
        <end position="396"/>
    </location>
</feature>
<feature type="region of interest" description="Disordered" evidence="2">
    <location>
        <begin position="465"/>
        <end position="646"/>
    </location>
</feature>
<dbReference type="EMBL" id="JARAKH010000043">
    <property type="protein sequence ID" value="KAK8379795.1"/>
    <property type="molecule type" value="Genomic_DNA"/>
</dbReference>
<dbReference type="PANTHER" id="PTHR12756:SF9">
    <property type="entry name" value="CYTOSOLIC CARBOXYPEPTIDASE 6"/>
    <property type="match status" value="1"/>
</dbReference>
<dbReference type="InterPro" id="IPR050821">
    <property type="entry name" value="Cytosolic_carboxypeptidase"/>
</dbReference>
<dbReference type="PANTHER" id="PTHR12756">
    <property type="entry name" value="CYTOSOLIC CARBOXYPEPTIDASE"/>
    <property type="match status" value="1"/>
</dbReference>
<comment type="cofactor">
    <cofactor evidence="1">
        <name>Zn(2+)</name>
        <dbReference type="ChEBI" id="CHEBI:29105"/>
    </cofactor>
</comment>
<organism evidence="3 4">
    <name type="scientific">Scylla paramamosain</name>
    <name type="common">Mud crab</name>
    <dbReference type="NCBI Taxonomy" id="85552"/>
    <lineage>
        <taxon>Eukaryota</taxon>
        <taxon>Metazoa</taxon>
        <taxon>Ecdysozoa</taxon>
        <taxon>Arthropoda</taxon>
        <taxon>Crustacea</taxon>
        <taxon>Multicrustacea</taxon>
        <taxon>Malacostraca</taxon>
        <taxon>Eumalacostraca</taxon>
        <taxon>Eucarida</taxon>
        <taxon>Decapoda</taxon>
        <taxon>Pleocyemata</taxon>
        <taxon>Brachyura</taxon>
        <taxon>Eubrachyura</taxon>
        <taxon>Portunoidea</taxon>
        <taxon>Portunidae</taxon>
        <taxon>Portuninae</taxon>
        <taxon>Scylla</taxon>
    </lineage>
</organism>
<sequence>MFKKGVGSIHFKSPLRYPFTDARLLENILDIMKEEGCAVPSPAPPCPTKKKEEEEEEESSSSEEDVRRRRRRRRRRGRTKEEDFTQAVNPLDPRQVSRRTGNLGRVDYVAEYDYDLYLRPDTSNPRHRMWFNFTVDNAKADQFALTFPYSYARLQAFLDVMGGRAERGEGARFWRHTLAYSVDSTNVYTLYTSIYAYTNTKGAIVPYSEALYLRTGRRVVRGVLEYYQFLGLVPHALPRALPLHDLPSGQGPGSPPLHARAARHAAHHHHHHHQLATARTQQQQQQQQRGGGARGGARPRHPRWSPLSPSPPSDSPSEGEEQEEEEEEEEEEGSTGGGEEGEGAGVPAAGEGTSEASALTVTIQRRGAAPPSIPCPPMGGARPREAPREAPHEARRPAPRSPAPPRPRATRAPARGLPDLPPSPPRCPPLRTPPAPRRRLRRRAPPPSHAHARLAFRYYDFRRLTRPRRRPRARRAHSRSPAAAHARAKERERAHAAPHQPQPRSAPRPAGWRRGRLQRGAHGGGGRGAVRQGAVPPPRGLRTIHVNHLTIRGGTGAPRPPAWQAAPPRRPAPSSLPMLRRFLDPRAPPLLTPPTHPPAPAPDQAGRAGGEGLGGGAGMEGKEAPAPHQASLTPVNTSLGQSASHPITLNHPTMPLAWVYCISHPKFVIPAPQSSASLSVITPSHPSRHPSHSPVTPSHPQLNILSPPDTLISTHPLQSPLPHITP</sequence>
<dbReference type="Gene3D" id="2.60.40.3120">
    <property type="match status" value="1"/>
</dbReference>
<feature type="region of interest" description="Disordered" evidence="2">
    <location>
        <begin position="244"/>
        <end position="353"/>
    </location>
</feature>
<evidence type="ECO:0000256" key="2">
    <source>
        <dbReference type="SAM" id="MobiDB-lite"/>
    </source>
</evidence>
<feature type="compositionally biased region" description="Low complexity" evidence="2">
    <location>
        <begin position="562"/>
        <end position="580"/>
    </location>
</feature>
<dbReference type="Proteomes" id="UP001487740">
    <property type="component" value="Unassembled WGS sequence"/>
</dbReference>
<feature type="compositionally biased region" description="Pro residues" evidence="2">
    <location>
        <begin position="586"/>
        <end position="601"/>
    </location>
</feature>
<keyword evidence="4" id="KW-1185">Reference proteome</keyword>
<evidence type="ECO:0008006" key="5">
    <source>
        <dbReference type="Google" id="ProtNLM"/>
    </source>
</evidence>
<name>A0AAW0SWW8_SCYPA</name>
<evidence type="ECO:0000256" key="1">
    <source>
        <dbReference type="ARBA" id="ARBA00001947"/>
    </source>
</evidence>
<protein>
    <recommendedName>
        <fullName evidence="5">Cytosolic carboxypeptidase N-terminal domain-containing protein</fullName>
    </recommendedName>
</protein>
<feature type="compositionally biased region" description="Polar residues" evidence="2">
    <location>
        <begin position="630"/>
        <end position="646"/>
    </location>
</feature>
<feature type="region of interest" description="Disordered" evidence="2">
    <location>
        <begin position="366"/>
        <end position="451"/>
    </location>
</feature>
<evidence type="ECO:0000313" key="4">
    <source>
        <dbReference type="Proteomes" id="UP001487740"/>
    </source>
</evidence>
<evidence type="ECO:0000313" key="3">
    <source>
        <dbReference type="EMBL" id="KAK8379795.1"/>
    </source>
</evidence>
<feature type="region of interest" description="Disordered" evidence="2">
    <location>
        <begin position="36"/>
        <end position="99"/>
    </location>
</feature>
<feature type="compositionally biased region" description="Basic residues" evidence="2">
    <location>
        <begin position="436"/>
        <end position="451"/>
    </location>
</feature>
<feature type="compositionally biased region" description="Gly residues" evidence="2">
    <location>
        <begin position="607"/>
        <end position="619"/>
    </location>
</feature>
<feature type="compositionally biased region" description="Basic residues" evidence="2">
    <location>
        <begin position="260"/>
        <end position="274"/>
    </location>
</feature>
<feature type="compositionally biased region" description="Basic residues" evidence="2">
    <location>
        <begin position="68"/>
        <end position="78"/>
    </location>
</feature>
<reference evidence="3 4" key="1">
    <citation type="submission" date="2023-03" db="EMBL/GenBank/DDBJ databases">
        <title>High-quality genome of Scylla paramamosain provides insights in environmental adaptation.</title>
        <authorList>
            <person name="Zhang L."/>
        </authorList>
    </citation>
    <scope>NUCLEOTIDE SEQUENCE [LARGE SCALE GENOMIC DNA]</scope>
    <source>
        <strain evidence="3">LZ_2023a</strain>
        <tissue evidence="3">Muscle</tissue>
    </source>
</reference>
<comment type="caution">
    <text evidence="3">The sequence shown here is derived from an EMBL/GenBank/DDBJ whole genome shotgun (WGS) entry which is preliminary data.</text>
</comment>
<feature type="compositionally biased region" description="Pro residues" evidence="2">
    <location>
        <begin position="419"/>
        <end position="435"/>
    </location>
</feature>
<dbReference type="AlphaFoldDB" id="A0AAW0SWW8"/>
<proteinExistence type="predicted"/>
<feature type="compositionally biased region" description="Basic residues" evidence="2">
    <location>
        <begin position="465"/>
        <end position="478"/>
    </location>
</feature>
<gene>
    <name evidence="3" type="ORF">O3P69_019647</name>
</gene>
<accession>A0AAW0SWW8</accession>
<feature type="compositionally biased region" description="Acidic residues" evidence="2">
    <location>
        <begin position="317"/>
        <end position="333"/>
    </location>
</feature>
<feature type="compositionally biased region" description="Low complexity" evidence="2">
    <location>
        <begin position="275"/>
        <end position="288"/>
    </location>
</feature>
<feature type="compositionally biased region" description="Acidic residues" evidence="2">
    <location>
        <begin position="53"/>
        <end position="63"/>
    </location>
</feature>